<feature type="domain" description="Alpha/beta hydrolase fold-3" evidence="5">
    <location>
        <begin position="121"/>
        <end position="337"/>
    </location>
</feature>
<sequence>MPAGQTLVSLGVATVAAPVIFLSVMLRRARNLAVEPQEPRISCSEDLHRSFSRGVSSVLPLESVRYYHKPRSLEFILESNRFRPFQPQLCTKTSSDSLKGYWICKGPPGKSQLEVESDIVLVLFHGGGYCFGDPLSPAVSLLRVAEIAAARGISTSIFSVEYTLAPEATFPRQQEEAVAAYRHLVETQAIPPDKIILAGDSAGGHLVLSCLIALHREGIQRPKGALLMYPWVTLTNNSPTFESNRHKDVLSKRLLDRCVETVIGERGRVEALNLEDLINPWEPGREHAWDMILPLVTWVNVGRHDVLLHDVQTFVEHARAKGARVHLEIRPNAIHGWNFIVDKNSEKFFCSLSPDDEVPKGVMAGSDCICEGVFNILENDLFAVVGDGD</sequence>
<accession>A0A1L9PA89</accession>
<dbReference type="Gene3D" id="3.40.50.1820">
    <property type="entry name" value="alpha/beta hydrolase"/>
    <property type="match status" value="1"/>
</dbReference>
<dbReference type="Proteomes" id="UP000184073">
    <property type="component" value="Unassembled WGS sequence"/>
</dbReference>
<name>A0A1L9PA89_ASPVE</name>
<dbReference type="InterPro" id="IPR013094">
    <property type="entry name" value="AB_hydrolase_3"/>
</dbReference>
<evidence type="ECO:0000259" key="5">
    <source>
        <dbReference type="Pfam" id="PF07859"/>
    </source>
</evidence>
<dbReference type="Pfam" id="PF07859">
    <property type="entry name" value="Abhydrolase_3"/>
    <property type="match status" value="1"/>
</dbReference>
<dbReference type="AlphaFoldDB" id="A0A1L9PA89"/>
<dbReference type="PROSITE" id="PS01174">
    <property type="entry name" value="LIPASE_GDXG_SER"/>
    <property type="match status" value="1"/>
</dbReference>
<evidence type="ECO:0000256" key="3">
    <source>
        <dbReference type="PROSITE-ProRule" id="PRU10038"/>
    </source>
</evidence>
<gene>
    <name evidence="6" type="ORF">ASPVEDRAFT_50101</name>
</gene>
<evidence type="ECO:0000256" key="2">
    <source>
        <dbReference type="ARBA" id="ARBA00022801"/>
    </source>
</evidence>
<feature type="transmembrane region" description="Helical" evidence="4">
    <location>
        <begin position="6"/>
        <end position="26"/>
    </location>
</feature>
<dbReference type="GeneID" id="63729771"/>
<dbReference type="RefSeq" id="XP_040664137.1">
    <property type="nucleotide sequence ID" value="XM_040814260.1"/>
</dbReference>
<protein>
    <recommendedName>
        <fullName evidence="5">Alpha/beta hydrolase fold-3 domain-containing protein</fullName>
    </recommendedName>
</protein>
<dbReference type="SUPFAM" id="SSF53474">
    <property type="entry name" value="alpha/beta-Hydrolases"/>
    <property type="match status" value="1"/>
</dbReference>
<keyword evidence="4" id="KW-1133">Transmembrane helix</keyword>
<dbReference type="PANTHER" id="PTHR48081">
    <property type="entry name" value="AB HYDROLASE SUPERFAMILY PROTEIN C4A8.06C"/>
    <property type="match status" value="1"/>
</dbReference>
<proteinExistence type="inferred from homology"/>
<evidence type="ECO:0000256" key="4">
    <source>
        <dbReference type="SAM" id="Phobius"/>
    </source>
</evidence>
<reference evidence="7" key="1">
    <citation type="journal article" date="2017" name="Genome Biol.">
        <title>Comparative genomics reveals high biological diversity and specific adaptations in the industrially and medically important fungal genus Aspergillus.</title>
        <authorList>
            <person name="de Vries R.P."/>
            <person name="Riley R."/>
            <person name="Wiebenga A."/>
            <person name="Aguilar-Osorio G."/>
            <person name="Amillis S."/>
            <person name="Uchima C.A."/>
            <person name="Anderluh G."/>
            <person name="Asadollahi M."/>
            <person name="Askin M."/>
            <person name="Barry K."/>
            <person name="Battaglia E."/>
            <person name="Bayram O."/>
            <person name="Benocci T."/>
            <person name="Braus-Stromeyer S.A."/>
            <person name="Caldana C."/>
            <person name="Canovas D."/>
            <person name="Cerqueira G.C."/>
            <person name="Chen F."/>
            <person name="Chen W."/>
            <person name="Choi C."/>
            <person name="Clum A."/>
            <person name="Dos Santos R.A."/>
            <person name="Damasio A.R."/>
            <person name="Diallinas G."/>
            <person name="Emri T."/>
            <person name="Fekete E."/>
            <person name="Flipphi M."/>
            <person name="Freyberg S."/>
            <person name="Gallo A."/>
            <person name="Gournas C."/>
            <person name="Habgood R."/>
            <person name="Hainaut M."/>
            <person name="Harispe M.L."/>
            <person name="Henrissat B."/>
            <person name="Hilden K.S."/>
            <person name="Hope R."/>
            <person name="Hossain A."/>
            <person name="Karabika E."/>
            <person name="Karaffa L."/>
            <person name="Karanyi Z."/>
            <person name="Krasevec N."/>
            <person name="Kuo A."/>
            <person name="Kusch H."/>
            <person name="LaButti K."/>
            <person name="Lagendijk E.L."/>
            <person name="Lapidus A."/>
            <person name="Levasseur A."/>
            <person name="Lindquist E."/>
            <person name="Lipzen A."/>
            <person name="Logrieco A.F."/>
            <person name="MacCabe A."/>
            <person name="Maekelae M.R."/>
            <person name="Malavazi I."/>
            <person name="Melin P."/>
            <person name="Meyer V."/>
            <person name="Mielnichuk N."/>
            <person name="Miskei M."/>
            <person name="Molnar A.P."/>
            <person name="Mule G."/>
            <person name="Ngan C.Y."/>
            <person name="Orejas M."/>
            <person name="Orosz E."/>
            <person name="Ouedraogo J.P."/>
            <person name="Overkamp K.M."/>
            <person name="Park H.-S."/>
            <person name="Perrone G."/>
            <person name="Piumi F."/>
            <person name="Punt P.J."/>
            <person name="Ram A.F."/>
            <person name="Ramon A."/>
            <person name="Rauscher S."/>
            <person name="Record E."/>
            <person name="Riano-Pachon D.M."/>
            <person name="Robert V."/>
            <person name="Roehrig J."/>
            <person name="Ruller R."/>
            <person name="Salamov A."/>
            <person name="Salih N.S."/>
            <person name="Samson R.A."/>
            <person name="Sandor E."/>
            <person name="Sanguinetti M."/>
            <person name="Schuetze T."/>
            <person name="Sepcic K."/>
            <person name="Shelest E."/>
            <person name="Sherlock G."/>
            <person name="Sophianopoulou V."/>
            <person name="Squina F.M."/>
            <person name="Sun H."/>
            <person name="Susca A."/>
            <person name="Todd R.B."/>
            <person name="Tsang A."/>
            <person name="Unkles S.E."/>
            <person name="van de Wiele N."/>
            <person name="van Rossen-Uffink D."/>
            <person name="Oliveira J.V."/>
            <person name="Vesth T.C."/>
            <person name="Visser J."/>
            <person name="Yu J.-H."/>
            <person name="Zhou M."/>
            <person name="Andersen M.R."/>
            <person name="Archer D.B."/>
            <person name="Baker S.E."/>
            <person name="Benoit I."/>
            <person name="Brakhage A.A."/>
            <person name="Braus G.H."/>
            <person name="Fischer R."/>
            <person name="Frisvad J.C."/>
            <person name="Goldman G.H."/>
            <person name="Houbraken J."/>
            <person name="Oakley B."/>
            <person name="Pocsi I."/>
            <person name="Scazzocchio C."/>
            <person name="Seiboth B."/>
            <person name="vanKuyk P.A."/>
            <person name="Wortman J."/>
            <person name="Dyer P.S."/>
            <person name="Grigoriev I.V."/>
        </authorList>
    </citation>
    <scope>NUCLEOTIDE SEQUENCE [LARGE SCALE GENOMIC DNA]</scope>
    <source>
        <strain evidence="7">CBS 583.65</strain>
    </source>
</reference>
<dbReference type="STRING" id="1036611.A0A1L9PA89"/>
<keyword evidence="7" id="KW-1185">Reference proteome</keyword>
<organism evidence="6 7">
    <name type="scientific">Aspergillus versicolor CBS 583.65</name>
    <dbReference type="NCBI Taxonomy" id="1036611"/>
    <lineage>
        <taxon>Eukaryota</taxon>
        <taxon>Fungi</taxon>
        <taxon>Dikarya</taxon>
        <taxon>Ascomycota</taxon>
        <taxon>Pezizomycotina</taxon>
        <taxon>Eurotiomycetes</taxon>
        <taxon>Eurotiomycetidae</taxon>
        <taxon>Eurotiales</taxon>
        <taxon>Aspergillaceae</taxon>
        <taxon>Aspergillus</taxon>
        <taxon>Aspergillus subgen. Nidulantes</taxon>
    </lineage>
</organism>
<dbReference type="GO" id="GO:0016787">
    <property type="term" value="F:hydrolase activity"/>
    <property type="evidence" value="ECO:0007669"/>
    <property type="project" value="UniProtKB-KW"/>
</dbReference>
<keyword evidence="2" id="KW-0378">Hydrolase</keyword>
<keyword evidence="4" id="KW-0812">Transmembrane</keyword>
<evidence type="ECO:0000256" key="1">
    <source>
        <dbReference type="ARBA" id="ARBA00010515"/>
    </source>
</evidence>
<dbReference type="InterPro" id="IPR033140">
    <property type="entry name" value="Lipase_GDXG_put_SER_AS"/>
</dbReference>
<comment type="similarity">
    <text evidence="1">Belongs to the 'GDXG' lipolytic enzyme family.</text>
</comment>
<feature type="active site" evidence="3">
    <location>
        <position position="201"/>
    </location>
</feature>
<evidence type="ECO:0000313" key="7">
    <source>
        <dbReference type="Proteomes" id="UP000184073"/>
    </source>
</evidence>
<dbReference type="VEuPathDB" id="FungiDB:ASPVEDRAFT_50101"/>
<dbReference type="OrthoDB" id="2152029at2759"/>
<dbReference type="EMBL" id="KV878126">
    <property type="protein sequence ID" value="OJI98374.1"/>
    <property type="molecule type" value="Genomic_DNA"/>
</dbReference>
<keyword evidence="4" id="KW-0472">Membrane</keyword>
<dbReference type="InterPro" id="IPR050300">
    <property type="entry name" value="GDXG_lipolytic_enzyme"/>
</dbReference>
<dbReference type="PANTHER" id="PTHR48081:SF11">
    <property type="entry name" value="ALPHA_BETA HYDROLASE FOLD-3 DOMAIN-CONTAINING PROTEIN-RELATED"/>
    <property type="match status" value="1"/>
</dbReference>
<dbReference type="InterPro" id="IPR029058">
    <property type="entry name" value="AB_hydrolase_fold"/>
</dbReference>
<evidence type="ECO:0000313" key="6">
    <source>
        <dbReference type="EMBL" id="OJI98374.1"/>
    </source>
</evidence>